<keyword evidence="5" id="KW-0862">Zinc</keyword>
<keyword evidence="8" id="KW-0539">Nucleus</keyword>
<keyword evidence="4 10" id="KW-0863">Zinc-finger</keyword>
<feature type="domain" description="C2H2-type" evidence="11">
    <location>
        <begin position="50"/>
        <end position="75"/>
    </location>
</feature>
<dbReference type="FunFam" id="3.30.160.60:FF:000145">
    <property type="entry name" value="Zinc finger protein 574"/>
    <property type="match status" value="1"/>
</dbReference>
<dbReference type="Proteomes" id="UP000828390">
    <property type="component" value="Unassembled WGS sequence"/>
</dbReference>
<reference evidence="12" key="1">
    <citation type="journal article" date="2019" name="bioRxiv">
        <title>The Genome of the Zebra Mussel, Dreissena polymorpha: A Resource for Invasive Species Research.</title>
        <authorList>
            <person name="McCartney M.A."/>
            <person name="Auch B."/>
            <person name="Kono T."/>
            <person name="Mallez S."/>
            <person name="Zhang Y."/>
            <person name="Obille A."/>
            <person name="Becker A."/>
            <person name="Abrahante J.E."/>
            <person name="Garbe J."/>
            <person name="Badalamenti J.P."/>
            <person name="Herman A."/>
            <person name="Mangelson H."/>
            <person name="Liachko I."/>
            <person name="Sullivan S."/>
            <person name="Sone E.D."/>
            <person name="Koren S."/>
            <person name="Silverstein K.A.T."/>
            <person name="Beckman K.B."/>
            <person name="Gohl D.M."/>
        </authorList>
    </citation>
    <scope>NUCLEOTIDE SEQUENCE</scope>
    <source>
        <strain evidence="12">Duluth1</strain>
        <tissue evidence="12">Whole animal</tissue>
    </source>
</reference>
<comment type="caution">
    <text evidence="12">The sequence shown here is derived from an EMBL/GenBank/DDBJ whole genome shotgun (WGS) entry which is preliminary data.</text>
</comment>
<protein>
    <recommendedName>
        <fullName evidence="11">C2H2-type domain-containing protein</fullName>
    </recommendedName>
</protein>
<feature type="domain" description="C2H2-type" evidence="11">
    <location>
        <begin position="22"/>
        <end position="49"/>
    </location>
</feature>
<keyword evidence="3" id="KW-0677">Repeat</keyword>
<dbReference type="PANTHER" id="PTHR23233:SF84">
    <property type="entry name" value="FI23031P1"/>
    <property type="match status" value="1"/>
</dbReference>
<evidence type="ECO:0000256" key="10">
    <source>
        <dbReference type="PROSITE-ProRule" id="PRU00042"/>
    </source>
</evidence>
<comment type="similarity">
    <text evidence="9">Belongs to the sal C2H2-type zinc-finger protein family.</text>
</comment>
<accession>A0A9D4SB52</accession>
<sequence length="75" mass="8749">MRVNTAQYLVDQNTGLSPDGRVPCPMCHKTFPRQHNLTLHMRVHTGEKPFTCTVCQRAFNRKDNLRVHMMVHMKS</sequence>
<dbReference type="SUPFAM" id="SSF57667">
    <property type="entry name" value="beta-beta-alpha zinc fingers"/>
    <property type="match status" value="1"/>
</dbReference>
<organism evidence="12 13">
    <name type="scientific">Dreissena polymorpha</name>
    <name type="common">Zebra mussel</name>
    <name type="synonym">Mytilus polymorpha</name>
    <dbReference type="NCBI Taxonomy" id="45954"/>
    <lineage>
        <taxon>Eukaryota</taxon>
        <taxon>Metazoa</taxon>
        <taxon>Spiralia</taxon>
        <taxon>Lophotrochozoa</taxon>
        <taxon>Mollusca</taxon>
        <taxon>Bivalvia</taxon>
        <taxon>Autobranchia</taxon>
        <taxon>Heteroconchia</taxon>
        <taxon>Euheterodonta</taxon>
        <taxon>Imparidentia</taxon>
        <taxon>Neoheterodontei</taxon>
        <taxon>Myida</taxon>
        <taxon>Dreissenoidea</taxon>
        <taxon>Dreissenidae</taxon>
        <taxon>Dreissena</taxon>
    </lineage>
</organism>
<dbReference type="GO" id="GO:0008270">
    <property type="term" value="F:zinc ion binding"/>
    <property type="evidence" value="ECO:0007669"/>
    <property type="project" value="UniProtKB-KW"/>
</dbReference>
<evidence type="ECO:0000256" key="1">
    <source>
        <dbReference type="ARBA" id="ARBA00004123"/>
    </source>
</evidence>
<dbReference type="InterPro" id="IPR036236">
    <property type="entry name" value="Znf_C2H2_sf"/>
</dbReference>
<evidence type="ECO:0000256" key="2">
    <source>
        <dbReference type="ARBA" id="ARBA00022723"/>
    </source>
</evidence>
<dbReference type="EMBL" id="JAIWYP010000001">
    <property type="protein sequence ID" value="KAH3897403.1"/>
    <property type="molecule type" value="Genomic_DNA"/>
</dbReference>
<evidence type="ECO:0000256" key="4">
    <source>
        <dbReference type="ARBA" id="ARBA00022771"/>
    </source>
</evidence>
<dbReference type="AlphaFoldDB" id="A0A9D4SB52"/>
<dbReference type="PROSITE" id="PS50157">
    <property type="entry name" value="ZINC_FINGER_C2H2_2"/>
    <property type="match status" value="2"/>
</dbReference>
<dbReference type="Pfam" id="PF00096">
    <property type="entry name" value="zf-C2H2"/>
    <property type="match status" value="2"/>
</dbReference>
<dbReference type="GO" id="GO:0000978">
    <property type="term" value="F:RNA polymerase II cis-regulatory region sequence-specific DNA binding"/>
    <property type="evidence" value="ECO:0007669"/>
    <property type="project" value="TreeGrafter"/>
</dbReference>
<dbReference type="PANTHER" id="PTHR23233">
    <property type="entry name" value="SAL-LIKE PROTEIN"/>
    <property type="match status" value="1"/>
</dbReference>
<dbReference type="SMART" id="SM00355">
    <property type="entry name" value="ZnF_C2H2"/>
    <property type="match status" value="2"/>
</dbReference>
<comment type="subcellular location">
    <subcellularLocation>
        <location evidence="1">Nucleus</location>
    </subcellularLocation>
</comment>
<dbReference type="InterPro" id="IPR051565">
    <property type="entry name" value="Sal_C2H2-zinc-finger"/>
</dbReference>
<keyword evidence="7" id="KW-0804">Transcription</keyword>
<evidence type="ECO:0000256" key="5">
    <source>
        <dbReference type="ARBA" id="ARBA00022833"/>
    </source>
</evidence>
<dbReference type="FunFam" id="3.30.160.60:FF:000130">
    <property type="entry name" value="Spalt-like transcription factor 4"/>
    <property type="match status" value="1"/>
</dbReference>
<evidence type="ECO:0000313" key="12">
    <source>
        <dbReference type="EMBL" id="KAH3897403.1"/>
    </source>
</evidence>
<dbReference type="GO" id="GO:0000981">
    <property type="term" value="F:DNA-binding transcription factor activity, RNA polymerase II-specific"/>
    <property type="evidence" value="ECO:0007669"/>
    <property type="project" value="TreeGrafter"/>
</dbReference>
<gene>
    <name evidence="12" type="ORF">DPMN_021591</name>
</gene>
<dbReference type="PROSITE" id="PS00028">
    <property type="entry name" value="ZINC_FINGER_C2H2_1"/>
    <property type="match status" value="2"/>
</dbReference>
<evidence type="ECO:0000256" key="6">
    <source>
        <dbReference type="ARBA" id="ARBA00023015"/>
    </source>
</evidence>
<name>A0A9D4SB52_DREPO</name>
<dbReference type="InterPro" id="IPR013087">
    <property type="entry name" value="Znf_C2H2_type"/>
</dbReference>
<keyword evidence="6" id="KW-0805">Transcription regulation</keyword>
<reference evidence="12" key="2">
    <citation type="submission" date="2020-11" db="EMBL/GenBank/DDBJ databases">
        <authorList>
            <person name="McCartney M.A."/>
            <person name="Auch B."/>
            <person name="Kono T."/>
            <person name="Mallez S."/>
            <person name="Becker A."/>
            <person name="Gohl D.M."/>
            <person name="Silverstein K.A.T."/>
            <person name="Koren S."/>
            <person name="Bechman K.B."/>
            <person name="Herman A."/>
            <person name="Abrahante J.E."/>
            <person name="Garbe J."/>
        </authorList>
    </citation>
    <scope>NUCLEOTIDE SEQUENCE</scope>
    <source>
        <strain evidence="12">Duluth1</strain>
        <tissue evidence="12">Whole animal</tissue>
    </source>
</reference>
<evidence type="ECO:0000256" key="8">
    <source>
        <dbReference type="ARBA" id="ARBA00023242"/>
    </source>
</evidence>
<evidence type="ECO:0000313" key="13">
    <source>
        <dbReference type="Proteomes" id="UP000828390"/>
    </source>
</evidence>
<evidence type="ECO:0000256" key="3">
    <source>
        <dbReference type="ARBA" id="ARBA00022737"/>
    </source>
</evidence>
<evidence type="ECO:0000259" key="11">
    <source>
        <dbReference type="PROSITE" id="PS50157"/>
    </source>
</evidence>
<evidence type="ECO:0000256" key="9">
    <source>
        <dbReference type="ARBA" id="ARBA00038474"/>
    </source>
</evidence>
<keyword evidence="2" id="KW-0479">Metal-binding</keyword>
<keyword evidence="13" id="KW-1185">Reference proteome</keyword>
<dbReference type="GO" id="GO:0005634">
    <property type="term" value="C:nucleus"/>
    <property type="evidence" value="ECO:0007669"/>
    <property type="project" value="UniProtKB-SubCell"/>
</dbReference>
<evidence type="ECO:0000256" key="7">
    <source>
        <dbReference type="ARBA" id="ARBA00023163"/>
    </source>
</evidence>
<dbReference type="Gene3D" id="3.30.160.60">
    <property type="entry name" value="Classic Zinc Finger"/>
    <property type="match status" value="2"/>
</dbReference>
<proteinExistence type="inferred from homology"/>